<reference evidence="3 4" key="1">
    <citation type="submission" date="2018-02" db="EMBL/GenBank/DDBJ databases">
        <title>Solimicrobium silvestre gen. nov., sp. nov., isolated from alpine forest soil.</title>
        <authorList>
            <person name="Margesin R."/>
            <person name="Albuquerque L."/>
            <person name="Zhang D.-C."/>
            <person name="Froufe H.J.C."/>
            <person name="Severino R."/>
            <person name="Roxo I."/>
            <person name="Egas C."/>
            <person name="Da Costa M.S."/>
        </authorList>
    </citation>
    <scope>NUCLEOTIDE SEQUENCE [LARGE SCALE GENOMIC DNA]</scope>
    <source>
        <strain evidence="3 4">S20-91</strain>
    </source>
</reference>
<evidence type="ECO:0000313" key="4">
    <source>
        <dbReference type="Proteomes" id="UP000237839"/>
    </source>
</evidence>
<dbReference type="EMBL" id="PUGF01000028">
    <property type="protein sequence ID" value="PRC91169.1"/>
    <property type="molecule type" value="Genomic_DNA"/>
</dbReference>
<dbReference type="InterPro" id="IPR051043">
    <property type="entry name" value="Sulfatase_Mod_Factor_Kinase"/>
</dbReference>
<feature type="domain" description="Sulfatase-modifying factor enzyme-like" evidence="2">
    <location>
        <begin position="48"/>
        <end position="283"/>
    </location>
</feature>
<dbReference type="Gene3D" id="3.90.1580.10">
    <property type="entry name" value="paralog of FGE (formylglycine-generating enzyme)"/>
    <property type="match status" value="1"/>
</dbReference>
<dbReference type="RefSeq" id="WP_105533901.1">
    <property type="nucleotide sequence ID" value="NZ_PUGF01000028.1"/>
</dbReference>
<dbReference type="PANTHER" id="PTHR23150:SF19">
    <property type="entry name" value="FORMYLGLYCINE-GENERATING ENZYME"/>
    <property type="match status" value="1"/>
</dbReference>
<dbReference type="PANTHER" id="PTHR23150">
    <property type="entry name" value="SULFATASE MODIFYING FACTOR 1, 2"/>
    <property type="match status" value="1"/>
</dbReference>
<keyword evidence="4" id="KW-1185">Reference proteome</keyword>
<feature type="compositionally biased region" description="Basic and acidic residues" evidence="1">
    <location>
        <begin position="261"/>
        <end position="286"/>
    </location>
</feature>
<comment type="caution">
    <text evidence="3">The sequence shown here is derived from an EMBL/GenBank/DDBJ whole genome shotgun (WGS) entry which is preliminary data.</text>
</comment>
<dbReference type="Proteomes" id="UP000237839">
    <property type="component" value="Unassembled WGS sequence"/>
</dbReference>
<feature type="region of interest" description="Disordered" evidence="1">
    <location>
        <begin position="254"/>
        <end position="286"/>
    </location>
</feature>
<name>A0A2S9GTY6_9BURK</name>
<dbReference type="AlphaFoldDB" id="A0A2S9GTY6"/>
<proteinExistence type="predicted"/>
<evidence type="ECO:0000259" key="2">
    <source>
        <dbReference type="Pfam" id="PF03781"/>
    </source>
</evidence>
<dbReference type="InterPro" id="IPR042095">
    <property type="entry name" value="SUMF_sf"/>
</dbReference>
<protein>
    <recommendedName>
        <fullName evidence="2">Sulfatase-modifying factor enzyme-like domain-containing protein</fullName>
    </recommendedName>
</protein>
<evidence type="ECO:0000256" key="1">
    <source>
        <dbReference type="SAM" id="MobiDB-lite"/>
    </source>
</evidence>
<dbReference type="InterPro" id="IPR005532">
    <property type="entry name" value="SUMF_dom"/>
</dbReference>
<dbReference type="Pfam" id="PF03781">
    <property type="entry name" value="FGE-sulfatase"/>
    <property type="match status" value="1"/>
</dbReference>
<dbReference type="GO" id="GO:0120147">
    <property type="term" value="F:formylglycine-generating oxidase activity"/>
    <property type="evidence" value="ECO:0007669"/>
    <property type="project" value="TreeGrafter"/>
</dbReference>
<sequence>MKLIVSVIALLLLGVAGFLGYRALMWQLSTTPVDLHAGTVFRDCRICPEMVVIPQTDRFMMGQSDTGRKDPVEGFMFGEDTTRAPEHPVRIAQFALGRMEITQRQWESLMDSDPSMEKKCGLDCPVEHVSWLDVQEFLRRFNAKIGQHYRLPSEAEWEYAATAGQAPSDATLQEQIGDDASWNQYNSQFTTHPVGSKKANGFQVHDMIGNVWEWVEDCDHRDYNGAPANGRAWIDDPSLPKQCRSGYRVVRGGSCISPTRTPRDRGAAPEDRHGADLGFRVARDLP</sequence>
<dbReference type="SUPFAM" id="SSF56436">
    <property type="entry name" value="C-type lectin-like"/>
    <property type="match status" value="1"/>
</dbReference>
<accession>A0A2S9GTY6</accession>
<dbReference type="OrthoDB" id="9768004at2"/>
<gene>
    <name evidence="3" type="ORF">S2091_4170</name>
</gene>
<dbReference type="InterPro" id="IPR016187">
    <property type="entry name" value="CTDL_fold"/>
</dbReference>
<evidence type="ECO:0000313" key="3">
    <source>
        <dbReference type="EMBL" id="PRC91169.1"/>
    </source>
</evidence>
<organism evidence="3 4">
    <name type="scientific">Solimicrobium silvestre</name>
    <dbReference type="NCBI Taxonomy" id="2099400"/>
    <lineage>
        <taxon>Bacteria</taxon>
        <taxon>Pseudomonadati</taxon>
        <taxon>Pseudomonadota</taxon>
        <taxon>Betaproteobacteria</taxon>
        <taxon>Burkholderiales</taxon>
        <taxon>Oxalobacteraceae</taxon>
        <taxon>Solimicrobium</taxon>
    </lineage>
</organism>